<proteinExistence type="predicted"/>
<name>X1F0C3_9ZZZZ</name>
<feature type="non-terminal residue" evidence="1">
    <location>
        <position position="1"/>
    </location>
</feature>
<dbReference type="EMBL" id="BARU01014926">
    <property type="protein sequence ID" value="GAH38342.1"/>
    <property type="molecule type" value="Genomic_DNA"/>
</dbReference>
<dbReference type="GO" id="GO:0006189">
    <property type="term" value="P:'de novo' IMP biosynthetic process"/>
    <property type="evidence" value="ECO:0007669"/>
    <property type="project" value="TreeGrafter"/>
</dbReference>
<dbReference type="InterPro" id="IPR024051">
    <property type="entry name" value="AICAR_Tfase_dup_dom_sf"/>
</dbReference>
<dbReference type="SUPFAM" id="SSF53927">
    <property type="entry name" value="Cytidine deaminase-like"/>
    <property type="match status" value="1"/>
</dbReference>
<dbReference type="InterPro" id="IPR002695">
    <property type="entry name" value="PurH-like"/>
</dbReference>
<accession>X1F0C3</accession>
<reference evidence="1" key="1">
    <citation type="journal article" date="2014" name="Front. Microbiol.">
        <title>High frequency of phylogenetically diverse reductive dehalogenase-homologous genes in deep subseafloor sedimentary metagenomes.</title>
        <authorList>
            <person name="Kawai M."/>
            <person name="Futagami T."/>
            <person name="Toyoda A."/>
            <person name="Takaki Y."/>
            <person name="Nishi S."/>
            <person name="Hori S."/>
            <person name="Arai W."/>
            <person name="Tsubouchi T."/>
            <person name="Morono Y."/>
            <person name="Uchiyama I."/>
            <person name="Ito T."/>
            <person name="Fujiyama A."/>
            <person name="Inagaki F."/>
            <person name="Takami H."/>
        </authorList>
    </citation>
    <scope>NUCLEOTIDE SEQUENCE</scope>
    <source>
        <strain evidence="1">Expedition CK06-06</strain>
    </source>
</reference>
<dbReference type="Pfam" id="PF01808">
    <property type="entry name" value="AICARFT_IMPCHas"/>
    <property type="match status" value="1"/>
</dbReference>
<dbReference type="InterPro" id="IPR016193">
    <property type="entry name" value="Cytidine_deaminase-like"/>
</dbReference>
<evidence type="ECO:0000313" key="1">
    <source>
        <dbReference type="EMBL" id="GAH38342.1"/>
    </source>
</evidence>
<organism evidence="1">
    <name type="scientific">marine sediment metagenome</name>
    <dbReference type="NCBI Taxonomy" id="412755"/>
    <lineage>
        <taxon>unclassified sequences</taxon>
        <taxon>metagenomes</taxon>
        <taxon>ecological metagenomes</taxon>
    </lineage>
</organism>
<dbReference type="GO" id="GO:0003937">
    <property type="term" value="F:IMP cyclohydrolase activity"/>
    <property type="evidence" value="ECO:0007669"/>
    <property type="project" value="InterPro"/>
</dbReference>
<dbReference type="SMART" id="SM00798">
    <property type="entry name" value="AICARFT_IMPCHas"/>
    <property type="match status" value="1"/>
</dbReference>
<dbReference type="Gene3D" id="3.40.140.20">
    <property type="match status" value="1"/>
</dbReference>
<evidence type="ECO:0008006" key="2">
    <source>
        <dbReference type="Google" id="ProtNLM"/>
    </source>
</evidence>
<protein>
    <recommendedName>
        <fullName evidence="2">IMP cyclohydrolase</fullName>
    </recommendedName>
</protein>
<dbReference type="AlphaFoldDB" id="X1F0C3"/>
<gene>
    <name evidence="1" type="ORF">S03H2_26029</name>
</gene>
<feature type="non-terminal residue" evidence="1">
    <location>
        <position position="130"/>
    </location>
</feature>
<dbReference type="GO" id="GO:0005829">
    <property type="term" value="C:cytosol"/>
    <property type="evidence" value="ECO:0007669"/>
    <property type="project" value="TreeGrafter"/>
</dbReference>
<sequence>NLRYGENPHQRAAFYVDSARREVSSLLAQQISGKKTSFNNLLDLDAALGIVREFTQPAVVIIKHTNPCGLGCAATLVEAYQKALSTDPVSAFGSIVGLNKVVDRATALEIASPNTFIEGIIAPDYGEETG</sequence>
<dbReference type="PANTHER" id="PTHR11692">
    <property type="entry name" value="BIFUNCTIONAL PURINE BIOSYNTHESIS PROTEIN PURH"/>
    <property type="match status" value="1"/>
</dbReference>
<dbReference type="PANTHER" id="PTHR11692:SF0">
    <property type="entry name" value="BIFUNCTIONAL PURINE BIOSYNTHESIS PROTEIN ATIC"/>
    <property type="match status" value="1"/>
</dbReference>
<dbReference type="GO" id="GO:0004643">
    <property type="term" value="F:phosphoribosylaminoimidazolecarboxamide formyltransferase activity"/>
    <property type="evidence" value="ECO:0007669"/>
    <property type="project" value="InterPro"/>
</dbReference>
<comment type="caution">
    <text evidence="1">The sequence shown here is derived from an EMBL/GenBank/DDBJ whole genome shotgun (WGS) entry which is preliminary data.</text>
</comment>